<proteinExistence type="predicted"/>
<sequence length="183" mass="19632">MKGPLVLKMGISIRAYARHRGVTDTAVHKAIRAGRITPEADGTIDADRADREWARNSDAPKAGTRAKATKVAVPEGGGDGPAALPAGGASLLQARTVNEVVKAQTNKVRLARLKGELVDRPQAIAHVFKLARSERDAWLNWPARISAQMAAKLGVAPHTMHVALEAAVREHLQELGDLRPRVD</sequence>
<accession>A0A2H4JCL4</accession>
<gene>
    <name evidence="1" type="ORF">10S6_5</name>
</gene>
<name>A0A2H4JCL4_9CAUD</name>
<protein>
    <recommendedName>
        <fullName evidence="2">Elements of external origin</fullName>
    </recommendedName>
</protein>
<evidence type="ECO:0008006" key="2">
    <source>
        <dbReference type="Google" id="ProtNLM"/>
    </source>
</evidence>
<reference evidence="1" key="1">
    <citation type="submission" date="2017-06" db="EMBL/GenBank/DDBJ databases">
        <title>Novel phages from South African skin metaviromes.</title>
        <authorList>
            <person name="van Zyl L.J."/>
            <person name="Abrahams Y."/>
            <person name="Stander E.A."/>
            <person name="Kirby B.M."/>
            <person name="Clavaud C."/>
            <person name="Farcet C."/>
            <person name="Breton L."/>
            <person name="Trindade M.I."/>
        </authorList>
    </citation>
    <scope>NUCLEOTIDE SEQUENCE</scope>
</reference>
<dbReference type="EMBL" id="MF417990">
    <property type="protein sequence ID" value="ASN72970.1"/>
    <property type="molecule type" value="Genomic_DNA"/>
</dbReference>
<evidence type="ECO:0000313" key="1">
    <source>
        <dbReference type="EMBL" id="ASN72970.1"/>
    </source>
</evidence>
<organism evidence="1">
    <name type="scientific">uncultured Caudovirales phage</name>
    <dbReference type="NCBI Taxonomy" id="2100421"/>
    <lineage>
        <taxon>Viruses</taxon>
        <taxon>Duplodnaviria</taxon>
        <taxon>Heunggongvirae</taxon>
        <taxon>Uroviricota</taxon>
        <taxon>Caudoviricetes</taxon>
        <taxon>Peduoviridae</taxon>
        <taxon>Maltschvirus</taxon>
        <taxon>Maltschvirus maltsch</taxon>
    </lineage>
</organism>